<comment type="caution">
    <text evidence="5">The sequence shown here is derived from an EMBL/GenBank/DDBJ whole genome shotgun (WGS) entry which is preliminary data.</text>
</comment>
<evidence type="ECO:0000313" key="6">
    <source>
        <dbReference type="Proteomes" id="UP001169764"/>
    </source>
</evidence>
<protein>
    <submittedName>
        <fullName evidence="5">Threonine/serine dehydratase</fullName>
    </submittedName>
</protein>
<evidence type="ECO:0000256" key="2">
    <source>
        <dbReference type="ARBA" id="ARBA00022898"/>
    </source>
</evidence>
<dbReference type="Proteomes" id="UP001169764">
    <property type="component" value="Unassembled WGS sequence"/>
</dbReference>
<evidence type="ECO:0000259" key="4">
    <source>
        <dbReference type="Pfam" id="PF00291"/>
    </source>
</evidence>
<keyword evidence="2" id="KW-0663">Pyridoxal phosphate</keyword>
<dbReference type="Pfam" id="PF00291">
    <property type="entry name" value="PALP"/>
    <property type="match status" value="1"/>
</dbReference>
<dbReference type="InterPro" id="IPR050147">
    <property type="entry name" value="Ser/Thr_Dehydratase"/>
</dbReference>
<keyword evidence="3" id="KW-0456">Lyase</keyword>
<feature type="domain" description="Tryptophan synthase beta chain-like PALP" evidence="4">
    <location>
        <begin position="22"/>
        <end position="299"/>
    </location>
</feature>
<organism evidence="5 6">
    <name type="scientific">Sphingomonas natans</name>
    <dbReference type="NCBI Taxonomy" id="3063330"/>
    <lineage>
        <taxon>Bacteria</taxon>
        <taxon>Pseudomonadati</taxon>
        <taxon>Pseudomonadota</taxon>
        <taxon>Alphaproteobacteria</taxon>
        <taxon>Sphingomonadales</taxon>
        <taxon>Sphingomonadaceae</taxon>
        <taxon>Sphingomonas</taxon>
    </lineage>
</organism>
<sequence length="316" mass="32649">MSGKVPSFQGVVAAAARVKNVVSETPLLPFEVRGRRHWLKAESLQQGGAFKYRGAYNRLVQMTPAQHGAGVVAFSSGNHAQGVARAAKLLGMRALIVMPSNAPAVKVEGTRALGAEIYSYDRYRQSREVIAAELAAERQAVLVPSFDDVDVIEGQGTIGLEIARQLGRVPGRVVMPCGGGGLSAGIALALPDSEIIFAEPEGWDDMGRGLAAGAIVEVPADAPATACDALQTRRVADLTFDALQAAGARGVAISEAEHRAAMRFAFGLGLVVEPGGSVALAALLAGKLPDDDVETVIVCSGSNVDPAAFAAVLAEG</sequence>
<comment type="cofactor">
    <cofactor evidence="1">
        <name>pyridoxal 5'-phosphate</name>
        <dbReference type="ChEBI" id="CHEBI:597326"/>
    </cofactor>
</comment>
<gene>
    <name evidence="5" type="ORF">Q4F19_02225</name>
</gene>
<keyword evidence="6" id="KW-1185">Reference proteome</keyword>
<dbReference type="PANTHER" id="PTHR48078:SF6">
    <property type="entry name" value="L-THREONINE DEHYDRATASE CATABOLIC TDCB"/>
    <property type="match status" value="1"/>
</dbReference>
<evidence type="ECO:0000313" key="5">
    <source>
        <dbReference type="EMBL" id="MDO6413189.1"/>
    </source>
</evidence>
<dbReference type="SUPFAM" id="SSF53686">
    <property type="entry name" value="Tryptophan synthase beta subunit-like PLP-dependent enzymes"/>
    <property type="match status" value="1"/>
</dbReference>
<evidence type="ECO:0000256" key="3">
    <source>
        <dbReference type="ARBA" id="ARBA00023239"/>
    </source>
</evidence>
<dbReference type="EMBL" id="JAUOTP010000001">
    <property type="protein sequence ID" value="MDO6413189.1"/>
    <property type="molecule type" value="Genomic_DNA"/>
</dbReference>
<accession>A0ABT8Y636</accession>
<reference evidence="5" key="1">
    <citation type="submission" date="2023-07" db="EMBL/GenBank/DDBJ databases">
        <authorList>
            <person name="Kim M."/>
        </authorList>
    </citation>
    <scope>NUCLEOTIDE SEQUENCE</scope>
    <source>
        <strain evidence="5">BIUV-7</strain>
    </source>
</reference>
<name>A0ABT8Y636_9SPHN</name>
<evidence type="ECO:0000256" key="1">
    <source>
        <dbReference type="ARBA" id="ARBA00001933"/>
    </source>
</evidence>
<proteinExistence type="predicted"/>
<dbReference type="CDD" id="cd01562">
    <property type="entry name" value="Thr-dehyd"/>
    <property type="match status" value="1"/>
</dbReference>
<dbReference type="InterPro" id="IPR001926">
    <property type="entry name" value="TrpB-like_PALP"/>
</dbReference>
<dbReference type="PANTHER" id="PTHR48078">
    <property type="entry name" value="THREONINE DEHYDRATASE, MITOCHONDRIAL-RELATED"/>
    <property type="match status" value="1"/>
</dbReference>
<dbReference type="RefSeq" id="WP_303539502.1">
    <property type="nucleotide sequence ID" value="NZ_JAUOTP010000001.1"/>
</dbReference>
<dbReference type="Gene3D" id="3.40.50.1100">
    <property type="match status" value="2"/>
</dbReference>
<dbReference type="InterPro" id="IPR036052">
    <property type="entry name" value="TrpB-like_PALP_sf"/>
</dbReference>